<dbReference type="Pfam" id="PF00361">
    <property type="entry name" value="Proton_antipo_M"/>
    <property type="match status" value="1"/>
</dbReference>
<dbReference type="InterPro" id="IPR010934">
    <property type="entry name" value="NADH_DH_su5_C"/>
</dbReference>
<keyword evidence="9" id="KW-0249">Electron transport</keyword>
<gene>
    <name evidence="20" type="primary">nad5</name>
</gene>
<geneLocation type="mitochondrion" evidence="20"/>
<dbReference type="AlphaFoldDB" id="A0A343FMY7"/>
<dbReference type="Pfam" id="PF00662">
    <property type="entry name" value="Proton_antipo_N"/>
    <property type="match status" value="1"/>
</dbReference>
<feature type="transmembrane region" description="Helical" evidence="16">
    <location>
        <begin position="546"/>
        <end position="564"/>
    </location>
</feature>
<dbReference type="PANTHER" id="PTHR42829">
    <property type="entry name" value="NADH-UBIQUINONE OXIDOREDUCTASE CHAIN 5"/>
    <property type="match status" value="1"/>
</dbReference>
<evidence type="ECO:0000256" key="5">
    <source>
        <dbReference type="ARBA" id="ARBA00022660"/>
    </source>
</evidence>
<feature type="transmembrane region" description="Helical" evidence="16">
    <location>
        <begin position="328"/>
        <end position="348"/>
    </location>
</feature>
<feature type="transmembrane region" description="Helical" evidence="16">
    <location>
        <begin position="36"/>
        <end position="61"/>
    </location>
</feature>
<feature type="domain" description="NADH:quinone oxidoreductase/Mrp antiporter transmembrane" evidence="17">
    <location>
        <begin position="90"/>
        <end position="375"/>
    </location>
</feature>
<organism evidence="20">
    <name type="scientific">Nemopilema nomurai</name>
    <dbReference type="NCBI Taxonomy" id="321803"/>
    <lineage>
        <taxon>Eukaryota</taxon>
        <taxon>Metazoa</taxon>
        <taxon>Cnidaria</taxon>
        <taxon>Scyphozoa</taxon>
        <taxon>Rhizostomeae</taxon>
        <taxon>Rhizostomatidae</taxon>
        <taxon>Nemopilema</taxon>
    </lineage>
</organism>
<feature type="transmembrane region" description="Helical" evidence="16">
    <location>
        <begin position="230"/>
        <end position="251"/>
    </location>
</feature>
<feature type="transmembrane region" description="Helical" evidence="16">
    <location>
        <begin position="449"/>
        <end position="470"/>
    </location>
</feature>
<dbReference type="GO" id="GO:0042773">
    <property type="term" value="P:ATP synthesis coupled electron transport"/>
    <property type="evidence" value="ECO:0007669"/>
    <property type="project" value="InterPro"/>
</dbReference>
<keyword evidence="12 16" id="KW-0830">Ubiquinone</keyword>
<keyword evidence="13 16" id="KW-0496">Mitochondrion</keyword>
<evidence type="ECO:0000256" key="1">
    <source>
        <dbReference type="ARBA" id="ARBA00004448"/>
    </source>
</evidence>
<evidence type="ECO:0000256" key="7">
    <source>
        <dbReference type="ARBA" id="ARBA00022792"/>
    </source>
</evidence>
<evidence type="ECO:0000256" key="11">
    <source>
        <dbReference type="ARBA" id="ARBA00023027"/>
    </source>
</evidence>
<dbReference type="NCBIfam" id="NF005141">
    <property type="entry name" value="PRK06590.1"/>
    <property type="match status" value="1"/>
</dbReference>
<dbReference type="PRINTS" id="PR01434">
    <property type="entry name" value="NADHDHGNASE5"/>
</dbReference>
<evidence type="ECO:0000256" key="10">
    <source>
        <dbReference type="ARBA" id="ARBA00022989"/>
    </source>
</evidence>
<comment type="similarity">
    <text evidence="16">Belongs to the complex I subunit 5 family.</text>
</comment>
<evidence type="ECO:0000256" key="15">
    <source>
        <dbReference type="ARBA" id="ARBA00049551"/>
    </source>
</evidence>
<feature type="transmembrane region" description="Helical" evidence="16">
    <location>
        <begin position="96"/>
        <end position="115"/>
    </location>
</feature>
<feature type="transmembrane region" description="Helical" evidence="16">
    <location>
        <begin position="258"/>
        <end position="280"/>
    </location>
</feature>
<dbReference type="Gene3D" id="1.20.5.2700">
    <property type="match status" value="1"/>
</dbReference>
<dbReference type="EMBL" id="KY454767">
    <property type="protein sequence ID" value="ASR75159.1"/>
    <property type="molecule type" value="Genomic_DNA"/>
</dbReference>
<evidence type="ECO:0000256" key="2">
    <source>
        <dbReference type="ARBA" id="ARBA00012944"/>
    </source>
</evidence>
<comment type="function">
    <text evidence="16">Core subunit of the mitochondrial membrane respiratory chain NADH dehydrogenase (Complex I) which catalyzes electron transfer from NADH through the respiratory chain, using ubiquinone as an electron acceptor. Essential for the catalytic activity and assembly of complex I.</text>
</comment>
<evidence type="ECO:0000256" key="12">
    <source>
        <dbReference type="ARBA" id="ARBA00023075"/>
    </source>
</evidence>
<dbReference type="InterPro" id="IPR003945">
    <property type="entry name" value="NU5C-like"/>
</dbReference>
<feature type="domain" description="NADH dehydrogenase subunit 5 C-terminal" evidence="19">
    <location>
        <begin position="379"/>
        <end position="563"/>
    </location>
</feature>
<dbReference type="SMR" id="A0A343FMY7"/>
<dbReference type="GO" id="GO:0005743">
    <property type="term" value="C:mitochondrial inner membrane"/>
    <property type="evidence" value="ECO:0007669"/>
    <property type="project" value="UniProtKB-SubCell"/>
</dbReference>
<feature type="transmembrane region" description="Helical" evidence="16">
    <location>
        <begin position="5"/>
        <end position="24"/>
    </location>
</feature>
<evidence type="ECO:0000259" key="18">
    <source>
        <dbReference type="Pfam" id="PF00662"/>
    </source>
</evidence>
<evidence type="ECO:0000256" key="16">
    <source>
        <dbReference type="RuleBase" id="RU003404"/>
    </source>
</evidence>
<keyword evidence="14 16" id="KW-0472">Membrane</keyword>
<evidence type="ECO:0000256" key="9">
    <source>
        <dbReference type="ARBA" id="ARBA00022982"/>
    </source>
</evidence>
<dbReference type="InterPro" id="IPR018393">
    <property type="entry name" value="NADHpl_OxRdtase_5_subgr"/>
</dbReference>
<evidence type="ECO:0000256" key="6">
    <source>
        <dbReference type="ARBA" id="ARBA00022692"/>
    </source>
</evidence>
<dbReference type="NCBIfam" id="TIGR01974">
    <property type="entry name" value="NDH_I_L"/>
    <property type="match status" value="1"/>
</dbReference>
<keyword evidence="7" id="KW-0999">Mitochondrion inner membrane</keyword>
<feature type="transmembrane region" description="Helical" evidence="16">
    <location>
        <begin position="166"/>
        <end position="190"/>
    </location>
</feature>
<feature type="transmembrane region" description="Helical" evidence="16">
    <location>
        <begin position="407"/>
        <end position="429"/>
    </location>
</feature>
<sequence length="565" mass="63692">MLSFIIYYDIVLHSCSLKIVYWPWFNFILLNTDLSFFVDSLSAGMILVVNTVSFLVHLYSTSYMKGDPHTPRFMSYLSLFTFFMLILISSQNYIQLFIGWEGVGLCSYLLVNFWYSRIQANKAAIKAMLVNRIGDAALILGIIFIWAYFGSVNFLSIMPIQELKPATIIPCLLLLGAVGKSAQIGLHMWLPDAMEGPTPVSALIHAATMVTAGVYLIIRSSPLFEASPTALIITVIVGSVTALFAASVGLAQNDIKKIIAYSTCSQLGFMVLSCGISYYSLALFHLINHAFFKALLFLAAGSVIHSFLDEQDIRKMGGVSISQPLSYIFILIGSLSLAGFPFLSGYYSKDLLLEISSKEYFIIFGVWLGLAATLLTAFYSFKLITRSFLSFQNSPKYYWKFSHEGDWYLLTPLLLLSIGSIFSGFFLYFSTTNNIIHPILPLFNKMLPLLLSSLGIFLGLSLYYISKWFWKIWISSIIIRVYQFLSSAWDFDKIISHLIIIPAWKFGYNITFKTFDTGIFEKLGPWGMSNIFIKSSKNISLIQSGYLFNYAILILLFCSLFIFIN</sequence>
<evidence type="ECO:0000256" key="8">
    <source>
        <dbReference type="ARBA" id="ARBA00022967"/>
    </source>
</evidence>
<comment type="subcellular location">
    <subcellularLocation>
        <location evidence="1">Mitochondrion inner membrane</location>
        <topology evidence="1">Multi-pass membrane protein</topology>
    </subcellularLocation>
</comment>
<feature type="transmembrane region" description="Helical" evidence="16">
    <location>
        <begin position="136"/>
        <end position="160"/>
    </location>
</feature>
<protein>
    <recommendedName>
        <fullName evidence="3 16">NADH-ubiquinone oxidoreductase chain 5</fullName>
        <ecNumber evidence="2 16">7.1.1.2</ecNumber>
    </recommendedName>
</protein>
<feature type="transmembrane region" description="Helical" evidence="16">
    <location>
        <begin position="202"/>
        <end position="218"/>
    </location>
</feature>
<keyword evidence="4 16" id="KW-0813">Transport</keyword>
<proteinExistence type="inferred from homology"/>
<accession>A0A343FMY7</accession>
<keyword evidence="8" id="KW-1278">Translocase</keyword>
<dbReference type="InterPro" id="IPR001750">
    <property type="entry name" value="ND/Mrp_TM"/>
</dbReference>
<evidence type="ECO:0000259" key="17">
    <source>
        <dbReference type="Pfam" id="PF00361"/>
    </source>
</evidence>
<dbReference type="GO" id="GO:0008137">
    <property type="term" value="F:NADH dehydrogenase (ubiquinone) activity"/>
    <property type="evidence" value="ECO:0007669"/>
    <property type="project" value="UniProtKB-EC"/>
</dbReference>
<evidence type="ECO:0000256" key="3">
    <source>
        <dbReference type="ARBA" id="ARBA00021096"/>
    </source>
</evidence>
<dbReference type="PANTHER" id="PTHR42829:SF2">
    <property type="entry name" value="NADH-UBIQUINONE OXIDOREDUCTASE CHAIN 5"/>
    <property type="match status" value="1"/>
</dbReference>
<feature type="transmembrane region" description="Helical" evidence="16">
    <location>
        <begin position="360"/>
        <end position="381"/>
    </location>
</feature>
<evidence type="ECO:0000313" key="20">
    <source>
        <dbReference type="EMBL" id="ASR75159.1"/>
    </source>
</evidence>
<name>A0A343FMY7_9CNID</name>
<dbReference type="GO" id="GO:0003954">
    <property type="term" value="F:NADH dehydrogenase activity"/>
    <property type="evidence" value="ECO:0007669"/>
    <property type="project" value="TreeGrafter"/>
</dbReference>
<feature type="transmembrane region" description="Helical" evidence="16">
    <location>
        <begin position="73"/>
        <end position="90"/>
    </location>
</feature>
<keyword evidence="11 16" id="KW-0520">NAD</keyword>
<dbReference type="Pfam" id="PF06455">
    <property type="entry name" value="NADH5_C"/>
    <property type="match status" value="1"/>
</dbReference>
<feature type="domain" description="NADH-Ubiquinone oxidoreductase (complex I) chain 5 N-terminal" evidence="18">
    <location>
        <begin position="24"/>
        <end position="74"/>
    </location>
</feature>
<keyword evidence="6 16" id="KW-0812">Transmembrane</keyword>
<dbReference type="InterPro" id="IPR001516">
    <property type="entry name" value="Proton_antipo_N"/>
</dbReference>
<evidence type="ECO:0000256" key="4">
    <source>
        <dbReference type="ARBA" id="ARBA00022448"/>
    </source>
</evidence>
<dbReference type="GO" id="GO:0015990">
    <property type="term" value="P:electron transport coupled proton transport"/>
    <property type="evidence" value="ECO:0007669"/>
    <property type="project" value="TreeGrafter"/>
</dbReference>
<keyword evidence="10 16" id="KW-1133">Transmembrane helix</keyword>
<dbReference type="EC" id="7.1.1.2" evidence="2 16"/>
<evidence type="ECO:0000256" key="13">
    <source>
        <dbReference type="ARBA" id="ARBA00023128"/>
    </source>
</evidence>
<reference evidence="20" key="1">
    <citation type="journal article" date="2017" name="Mitochondrial DNA Part B Resour">
        <title>Complete mitochondrial genome of the jellyfish, Rhopilema esculentum Kishinouye 1891 (Cnidaria: Scyphozoa) and the phylogenetic relationship in the related species.</title>
        <authorList>
            <person name="Wang Y."/>
            <person name="Sun S."/>
        </authorList>
    </citation>
    <scope>NUCLEOTIDE SEQUENCE</scope>
</reference>
<evidence type="ECO:0000256" key="14">
    <source>
        <dbReference type="ARBA" id="ARBA00023136"/>
    </source>
</evidence>
<evidence type="ECO:0000259" key="19">
    <source>
        <dbReference type="Pfam" id="PF06455"/>
    </source>
</evidence>
<comment type="catalytic activity">
    <reaction evidence="15 16">
        <text>a ubiquinone + NADH + 5 H(+)(in) = a ubiquinol + NAD(+) + 4 H(+)(out)</text>
        <dbReference type="Rhea" id="RHEA:29091"/>
        <dbReference type="Rhea" id="RHEA-COMP:9565"/>
        <dbReference type="Rhea" id="RHEA-COMP:9566"/>
        <dbReference type="ChEBI" id="CHEBI:15378"/>
        <dbReference type="ChEBI" id="CHEBI:16389"/>
        <dbReference type="ChEBI" id="CHEBI:17976"/>
        <dbReference type="ChEBI" id="CHEBI:57540"/>
        <dbReference type="ChEBI" id="CHEBI:57945"/>
        <dbReference type="EC" id="7.1.1.2"/>
    </reaction>
</comment>
<keyword evidence="5" id="KW-0679">Respiratory chain</keyword>